<dbReference type="Proteomes" id="UP000267606">
    <property type="component" value="Unassembled WGS sequence"/>
</dbReference>
<evidence type="ECO:0000313" key="2">
    <source>
        <dbReference type="Proteomes" id="UP000267606"/>
    </source>
</evidence>
<evidence type="ECO:0000313" key="3">
    <source>
        <dbReference type="WBParaSite" id="OFLC_0000360101-mRNA-1"/>
    </source>
</evidence>
<keyword evidence="2" id="KW-1185">Reference proteome</keyword>
<protein>
    <submittedName>
        <fullName evidence="3">CUB_2 domain-containing protein</fullName>
    </submittedName>
</protein>
<reference evidence="3" key="1">
    <citation type="submission" date="2016-06" db="UniProtKB">
        <authorList>
            <consortium name="WormBaseParasite"/>
        </authorList>
    </citation>
    <scope>IDENTIFICATION</scope>
</reference>
<proteinExistence type="predicted"/>
<evidence type="ECO:0000313" key="1">
    <source>
        <dbReference type="EMBL" id="VDO37113.1"/>
    </source>
</evidence>
<dbReference type="AlphaFoldDB" id="A0A183H7Z0"/>
<reference evidence="1 2" key="2">
    <citation type="submission" date="2018-11" db="EMBL/GenBank/DDBJ databases">
        <authorList>
            <consortium name="Pathogen Informatics"/>
        </authorList>
    </citation>
    <scope>NUCLEOTIDE SEQUENCE [LARGE SCALE GENOMIC DNA]</scope>
</reference>
<accession>A0A183H7Z0</accession>
<dbReference type="WBParaSite" id="OFLC_0000360101-mRNA-1">
    <property type="protein sequence ID" value="OFLC_0000360101-mRNA-1"/>
    <property type="gene ID" value="OFLC_0000360101"/>
</dbReference>
<sequence length="424" mass="46510">MSSKQNVLQLIFHRSLMSICNATSPENMVECSDSRIYISSSLQRISVLAHWYFPDAGDSFLVFPLSMATTKYSFSAPACPGSLTTVYFLPMSNNMTINVTGGIGDVTFTKLFSPKLENGNLTALQTTKKLTLIATANATFTVIVAVHGLSAGSHSTKADSGIYMPTPLPNSGNGSFSHATCKRVKKLTCIKNSFSIIFDNAIDYHVSLLYDTKDFLVTHDSLSESPFTVVDETGNFLNYFISNIYQEVKFQGYGQSAGFNSSSALLQVLRFGGYGISLFNGSFLDLDMAWSQFVTGLTTFFVPSDQNIVTIIGDSETTVSMLAGRRVPNQMVWIWVPIPFYDEVFYYTAASLLSGYYAITSNGSYTIFISGMQGDAAYGFVTAYNHQTSKPLPEIKTTVIPRTTTEIPSKGVELSIRFLSKDYA</sequence>
<organism evidence="3">
    <name type="scientific">Onchocerca flexuosa</name>
    <dbReference type="NCBI Taxonomy" id="387005"/>
    <lineage>
        <taxon>Eukaryota</taxon>
        <taxon>Metazoa</taxon>
        <taxon>Ecdysozoa</taxon>
        <taxon>Nematoda</taxon>
        <taxon>Chromadorea</taxon>
        <taxon>Rhabditida</taxon>
        <taxon>Spirurina</taxon>
        <taxon>Spiruromorpha</taxon>
        <taxon>Filarioidea</taxon>
        <taxon>Onchocercidae</taxon>
        <taxon>Onchocerca</taxon>
    </lineage>
</organism>
<name>A0A183H7Z0_9BILA</name>
<dbReference type="EMBL" id="UZAJ01002467">
    <property type="protein sequence ID" value="VDO37113.1"/>
    <property type="molecule type" value="Genomic_DNA"/>
</dbReference>
<gene>
    <name evidence="1" type="ORF">OFLC_LOCUS3602</name>
</gene>